<keyword evidence="2" id="KW-1133">Transmembrane helix</keyword>
<evidence type="ECO:0000259" key="3">
    <source>
        <dbReference type="Pfam" id="PF01412"/>
    </source>
</evidence>
<organism evidence="4 5">
    <name type="scientific">Zingiber officinale</name>
    <name type="common">Ginger</name>
    <name type="synonym">Amomum zingiber</name>
    <dbReference type="NCBI Taxonomy" id="94328"/>
    <lineage>
        <taxon>Eukaryota</taxon>
        <taxon>Viridiplantae</taxon>
        <taxon>Streptophyta</taxon>
        <taxon>Embryophyta</taxon>
        <taxon>Tracheophyta</taxon>
        <taxon>Spermatophyta</taxon>
        <taxon>Magnoliopsida</taxon>
        <taxon>Liliopsida</taxon>
        <taxon>Zingiberales</taxon>
        <taxon>Zingiberaceae</taxon>
        <taxon>Zingiber</taxon>
    </lineage>
</organism>
<evidence type="ECO:0000313" key="4">
    <source>
        <dbReference type="EMBL" id="KAG6517668.1"/>
    </source>
</evidence>
<dbReference type="InterPro" id="IPR038508">
    <property type="entry name" value="ArfGAP_dom_sf"/>
</dbReference>
<feature type="region of interest" description="Disordered" evidence="1">
    <location>
        <begin position="497"/>
        <end position="518"/>
    </location>
</feature>
<feature type="domain" description="Arf-GAP" evidence="3">
    <location>
        <begin position="93"/>
        <end position="164"/>
    </location>
</feature>
<dbReference type="InterPro" id="IPR037278">
    <property type="entry name" value="ARFGAP/RecO"/>
</dbReference>
<dbReference type="Proteomes" id="UP000734854">
    <property type="component" value="Unassembled WGS sequence"/>
</dbReference>
<keyword evidence="2" id="KW-0472">Membrane</keyword>
<dbReference type="PANTHER" id="PTHR46085:SF3">
    <property type="entry name" value="ARF GTPASE ACTIVATING PROTEIN"/>
    <property type="match status" value="1"/>
</dbReference>
<feature type="compositionally biased region" description="Polar residues" evidence="1">
    <location>
        <begin position="388"/>
        <end position="398"/>
    </location>
</feature>
<accession>A0A8J5LJD4</accession>
<dbReference type="PANTHER" id="PTHR46085">
    <property type="entry name" value="ARFGAP/RECO-RELATED"/>
    <property type="match status" value="1"/>
</dbReference>
<dbReference type="InterPro" id="IPR001164">
    <property type="entry name" value="ArfGAP_dom"/>
</dbReference>
<protein>
    <recommendedName>
        <fullName evidence="3">Arf-GAP domain-containing protein</fullName>
    </recommendedName>
</protein>
<feature type="compositionally biased region" description="Basic and acidic residues" evidence="1">
    <location>
        <begin position="164"/>
        <end position="189"/>
    </location>
</feature>
<dbReference type="InterPro" id="IPR044820">
    <property type="entry name" value="AGD14-like"/>
</dbReference>
<dbReference type="SUPFAM" id="SSF57863">
    <property type="entry name" value="ArfGap/RecO-like zinc finger"/>
    <property type="match status" value="1"/>
</dbReference>
<dbReference type="AlphaFoldDB" id="A0A8J5LJD4"/>
<evidence type="ECO:0000313" key="5">
    <source>
        <dbReference type="Proteomes" id="UP000734854"/>
    </source>
</evidence>
<keyword evidence="5" id="KW-1185">Reference proteome</keyword>
<dbReference type="GO" id="GO:0005096">
    <property type="term" value="F:GTPase activator activity"/>
    <property type="evidence" value="ECO:0007669"/>
    <property type="project" value="InterPro"/>
</dbReference>
<dbReference type="Pfam" id="PF01412">
    <property type="entry name" value="ArfGap"/>
    <property type="match status" value="1"/>
</dbReference>
<dbReference type="Gene3D" id="1.10.220.150">
    <property type="entry name" value="Arf GTPase activating protein"/>
    <property type="match status" value="1"/>
</dbReference>
<feature type="compositionally biased region" description="Polar residues" evidence="1">
    <location>
        <begin position="718"/>
        <end position="734"/>
    </location>
</feature>
<name>A0A8J5LJD4_ZINOF</name>
<sequence>MASRVKEDEKNERAIRELLKLPANRRCINCNSLCPVTFHCRDLNMYAQISGHSYVLIAAEYSKFCLFVFFGFVILLFSSIASMQIAIEMQSIRQFREFTHRVKSISMAKFSSEEVSSLQQGGNECAREIYFKEWDAQRYSFPDSSNIVRLREFIKHVYMDRRYTGERSSSRSPRSKGDNEDPYDKKKLDSYLGSRSPTYNDMDVQRYGERPSSTSPRYEFNPGRFDRDDKSGKNHQTPGGQKLEGRSPSQQKEIDISKSPVTQLIGAVVNFPPPLSSESTKSTGIQDELTKFTGLQFPHNSPQIQNSEVAIAIACQTMKAGCSLFGIFQSTVSGSSVGISAELKAVSSRSLIDFDADPGPDSVRATDQFITHQTTTSPAEGGGWASFDDSSSLKPTQVTSMGSPAESFLYQLSIPQIASTADPAHSVVAGTISLSNQSNPVQLSISHQNHSSLFEVPNVSSNQPFSTSISGPPYNPVSPIVHGLVSAVTGQSSQVVNTPNHQSTTGISQQPRNAVARPGTRKELPLDLFTMTYPSSFGPFPYYQTPQPYMGYGMQVQYPSSIVCPAMPTYAHSLTHANPFALAEEPRLAHASTFPNLAPLQAALPNVDGHSSILRTSSLPTQQWLAQQQTPMSTVPQGAFSSFDDHSYFVRTSSFSTQQWLPPQQIPMPTMPRGPNVVQQGARHVALAPSSSMFSAMHQSGGFNMEGLALNQHLDSRNYPSHTPTSSPGGNPFG</sequence>
<evidence type="ECO:0000256" key="2">
    <source>
        <dbReference type="SAM" id="Phobius"/>
    </source>
</evidence>
<reference evidence="4 5" key="1">
    <citation type="submission" date="2020-08" db="EMBL/GenBank/DDBJ databases">
        <title>Plant Genome Project.</title>
        <authorList>
            <person name="Zhang R.-G."/>
        </authorList>
    </citation>
    <scope>NUCLEOTIDE SEQUENCE [LARGE SCALE GENOMIC DNA]</scope>
    <source>
        <tissue evidence="4">Rhizome</tissue>
    </source>
</reference>
<feature type="region of interest" description="Disordered" evidence="1">
    <location>
        <begin position="715"/>
        <end position="734"/>
    </location>
</feature>
<feature type="compositionally biased region" description="Polar residues" evidence="1">
    <location>
        <begin position="497"/>
        <end position="512"/>
    </location>
</feature>
<proteinExistence type="predicted"/>
<gene>
    <name evidence="4" type="ORF">ZIOFF_021064</name>
</gene>
<comment type="caution">
    <text evidence="4">The sequence shown here is derived from an EMBL/GenBank/DDBJ whole genome shotgun (WGS) entry which is preliminary data.</text>
</comment>
<feature type="transmembrane region" description="Helical" evidence="2">
    <location>
        <begin position="64"/>
        <end position="87"/>
    </location>
</feature>
<feature type="region of interest" description="Disordered" evidence="1">
    <location>
        <begin position="374"/>
        <end position="398"/>
    </location>
</feature>
<feature type="region of interest" description="Disordered" evidence="1">
    <location>
        <begin position="164"/>
        <end position="253"/>
    </location>
</feature>
<evidence type="ECO:0000256" key="1">
    <source>
        <dbReference type="SAM" id="MobiDB-lite"/>
    </source>
</evidence>
<keyword evidence="2" id="KW-0812">Transmembrane</keyword>
<dbReference type="EMBL" id="JACMSC010000006">
    <property type="protein sequence ID" value="KAG6517668.1"/>
    <property type="molecule type" value="Genomic_DNA"/>
</dbReference>